<feature type="compositionally biased region" description="Basic and acidic residues" evidence="1">
    <location>
        <begin position="272"/>
        <end position="281"/>
    </location>
</feature>
<keyword evidence="3" id="KW-1185">Reference proteome</keyword>
<sequence length="316" mass="35715">MESLRRAQQPQSRQAYADSMALAAAYGRPPEPRYEQPAPTYGDPGPYRAQEPLPSQLARPAKKKRPRRKHGELARGIVRRREDWDDHCLIEMDDGFEDVFCHRHRCQGKQLPEQGQVVDFKLHLSSKSLCWQSGFVTWEEGDMAELKRPEPPLDIPRAPRRAGAAGRAPPPQRQAPYGGYYDQRPRASSFDDRRARLPSDLSDGVTESSDASDAGATNSHRQDRRRRSSRIAGPRHYSRRSTRRPDAAAKTTTAGTAARHGARVGPAAAGPRRTETAQDSRTRRRRGWRACSTNRRSSRSAPSTAQQRRSRRRRPV</sequence>
<dbReference type="InterPro" id="IPR012340">
    <property type="entry name" value="NA-bd_OB-fold"/>
</dbReference>
<dbReference type="OrthoDB" id="10621511at2759"/>
<comment type="caution">
    <text evidence="2">The sequence shown here is derived from an EMBL/GenBank/DDBJ whole genome shotgun (WGS) entry which is preliminary data.</text>
</comment>
<reference evidence="2" key="1">
    <citation type="submission" date="2021-11" db="EMBL/GenBank/DDBJ databases">
        <authorList>
            <consortium name="Genoscope - CEA"/>
            <person name="William W."/>
        </authorList>
    </citation>
    <scope>NUCLEOTIDE SEQUENCE</scope>
</reference>
<name>A0A8J2S2S5_9STRA</name>
<dbReference type="EMBL" id="CAKKNE010000001">
    <property type="protein sequence ID" value="CAH0363708.1"/>
    <property type="molecule type" value="Genomic_DNA"/>
</dbReference>
<dbReference type="Proteomes" id="UP000789595">
    <property type="component" value="Unassembled WGS sequence"/>
</dbReference>
<evidence type="ECO:0000313" key="3">
    <source>
        <dbReference type="Proteomes" id="UP000789595"/>
    </source>
</evidence>
<organism evidence="2 3">
    <name type="scientific">Pelagomonas calceolata</name>
    <dbReference type="NCBI Taxonomy" id="35677"/>
    <lineage>
        <taxon>Eukaryota</taxon>
        <taxon>Sar</taxon>
        <taxon>Stramenopiles</taxon>
        <taxon>Ochrophyta</taxon>
        <taxon>Pelagophyceae</taxon>
        <taxon>Pelagomonadales</taxon>
        <taxon>Pelagomonadaceae</taxon>
        <taxon>Pelagomonas</taxon>
    </lineage>
</organism>
<dbReference type="AlphaFoldDB" id="A0A8J2S2S5"/>
<accession>A0A8J2S2S5</accession>
<evidence type="ECO:0000256" key="1">
    <source>
        <dbReference type="SAM" id="MobiDB-lite"/>
    </source>
</evidence>
<feature type="compositionally biased region" description="Basic and acidic residues" evidence="1">
    <location>
        <begin position="183"/>
        <end position="197"/>
    </location>
</feature>
<feature type="compositionally biased region" description="Basic residues" evidence="1">
    <location>
        <begin position="60"/>
        <end position="70"/>
    </location>
</feature>
<feature type="compositionally biased region" description="Low complexity" evidence="1">
    <location>
        <begin position="15"/>
        <end position="25"/>
    </location>
</feature>
<evidence type="ECO:0000313" key="2">
    <source>
        <dbReference type="EMBL" id="CAH0363708.1"/>
    </source>
</evidence>
<proteinExistence type="predicted"/>
<feature type="region of interest" description="Disordered" evidence="1">
    <location>
        <begin position="1"/>
        <end position="73"/>
    </location>
</feature>
<dbReference type="Gene3D" id="2.40.50.140">
    <property type="entry name" value="Nucleic acid-binding proteins"/>
    <property type="match status" value="1"/>
</dbReference>
<protein>
    <submittedName>
        <fullName evidence="2">Uncharacterized protein</fullName>
    </submittedName>
</protein>
<gene>
    <name evidence="2" type="ORF">PECAL_1P00320</name>
</gene>
<feature type="compositionally biased region" description="Polar residues" evidence="1">
    <location>
        <begin position="1"/>
        <end position="14"/>
    </location>
</feature>
<feature type="compositionally biased region" description="Polar residues" evidence="1">
    <location>
        <begin position="205"/>
        <end position="219"/>
    </location>
</feature>
<feature type="region of interest" description="Disordered" evidence="1">
    <location>
        <begin position="147"/>
        <end position="316"/>
    </location>
</feature>
<feature type="compositionally biased region" description="Low complexity" evidence="1">
    <location>
        <begin position="248"/>
        <end position="271"/>
    </location>
</feature>
<feature type="compositionally biased region" description="Low complexity" evidence="1">
    <location>
        <begin position="292"/>
        <end position="307"/>
    </location>
</feature>